<evidence type="ECO:0000256" key="1">
    <source>
        <dbReference type="ARBA" id="ARBA00022679"/>
    </source>
</evidence>
<evidence type="ECO:0000313" key="3">
    <source>
        <dbReference type="EMBL" id="NJC71277.1"/>
    </source>
</evidence>
<keyword evidence="1" id="KW-0808">Transferase</keyword>
<gene>
    <name evidence="3" type="ORF">HC031_16375</name>
</gene>
<evidence type="ECO:0000313" key="4">
    <source>
        <dbReference type="Proteomes" id="UP000722989"/>
    </source>
</evidence>
<name>A0ABX0Y1D3_9ACTN</name>
<proteinExistence type="predicted"/>
<protein>
    <submittedName>
        <fullName evidence="3">Glycosyltransferase family 4 protein</fullName>
    </submittedName>
</protein>
<reference evidence="3 4" key="1">
    <citation type="submission" date="2020-03" db="EMBL/GenBank/DDBJ databases">
        <title>WGS of the type strain of Planosporangium spp.</title>
        <authorList>
            <person name="Thawai C."/>
        </authorList>
    </citation>
    <scope>NUCLEOTIDE SEQUENCE [LARGE SCALE GENOMIC DNA]</scope>
    <source>
        <strain evidence="3 4">TBRC 5610</strain>
    </source>
</reference>
<accession>A0ABX0Y1D3</accession>
<feature type="domain" description="Glycosyl transferase family 1" evidence="2">
    <location>
        <begin position="244"/>
        <end position="344"/>
    </location>
</feature>
<dbReference type="InterPro" id="IPR001296">
    <property type="entry name" value="Glyco_trans_1"/>
</dbReference>
<dbReference type="PANTHER" id="PTHR12526">
    <property type="entry name" value="GLYCOSYLTRANSFERASE"/>
    <property type="match status" value="1"/>
</dbReference>
<comment type="caution">
    <text evidence="3">The sequence shown here is derived from an EMBL/GenBank/DDBJ whole genome shotgun (WGS) entry which is preliminary data.</text>
</comment>
<organism evidence="3 4">
    <name type="scientific">Planosporangium thailandense</name>
    <dbReference type="NCBI Taxonomy" id="765197"/>
    <lineage>
        <taxon>Bacteria</taxon>
        <taxon>Bacillati</taxon>
        <taxon>Actinomycetota</taxon>
        <taxon>Actinomycetes</taxon>
        <taxon>Micromonosporales</taxon>
        <taxon>Micromonosporaceae</taxon>
        <taxon>Planosporangium</taxon>
    </lineage>
</organism>
<dbReference type="Pfam" id="PF00534">
    <property type="entry name" value="Glycos_transf_1"/>
    <property type="match status" value="1"/>
</dbReference>
<dbReference type="Gene3D" id="3.40.50.2000">
    <property type="entry name" value="Glycogen Phosphorylase B"/>
    <property type="match status" value="2"/>
</dbReference>
<sequence length="375" mass="41488">MFAKRGRGLLLVPAWRGQQTRAELAGAAEAGERPRSDYVELARALNADIMDMQYMTERATPVARAVARRFGIVPAQVVEAFLRQRGYDHIVARADRLGLPLALLFKVSRGRRNTVLVSAWLSRPKKAVFLSRLKVHSHLRAIINYSSVQMELARTRLGVPAEKLHNCLQPVDEHFWRPLDEPTHDYILSVGWEARDYRTLARAIDGLDVDAVIAVGSAVLRPSGDVDALFGPMVRDTAQASRSARITLRQQVGPEELRRLYAQARFVVVTLHDVDVDAGVTTITEAMAMGKAVIVSRTRGQVDIVRDGENGLYVPPADPAALRAAIARLLNDPDEAERMGKAGRALVEAHHTLDGWVRDVADIATGRRRGRQPTT</sequence>
<dbReference type="SUPFAM" id="SSF53756">
    <property type="entry name" value="UDP-Glycosyltransferase/glycogen phosphorylase"/>
    <property type="match status" value="1"/>
</dbReference>
<keyword evidence="4" id="KW-1185">Reference proteome</keyword>
<dbReference type="RefSeq" id="WP_167926178.1">
    <property type="nucleotide sequence ID" value="NZ_JAATVY010000010.1"/>
</dbReference>
<dbReference type="CDD" id="cd03801">
    <property type="entry name" value="GT4_PimA-like"/>
    <property type="match status" value="1"/>
</dbReference>
<dbReference type="EMBL" id="JAATVY010000010">
    <property type="protein sequence ID" value="NJC71277.1"/>
    <property type="molecule type" value="Genomic_DNA"/>
</dbReference>
<evidence type="ECO:0000259" key="2">
    <source>
        <dbReference type="Pfam" id="PF00534"/>
    </source>
</evidence>
<dbReference type="PANTHER" id="PTHR12526:SF590">
    <property type="entry name" value="ALPHA-MALTOSE-1-PHOSPHATE SYNTHASE"/>
    <property type="match status" value="1"/>
</dbReference>
<dbReference type="Proteomes" id="UP000722989">
    <property type="component" value="Unassembled WGS sequence"/>
</dbReference>